<dbReference type="Pfam" id="PF00067">
    <property type="entry name" value="p450"/>
    <property type="match status" value="2"/>
</dbReference>
<dbReference type="OrthoDB" id="2789670at2759"/>
<dbReference type="AlphaFoldDB" id="A0A371E012"/>
<reference evidence="10" key="1">
    <citation type="submission" date="2018-05" db="EMBL/GenBank/DDBJ databases">
        <title>Draft genome of Mucuna pruriens seed.</title>
        <authorList>
            <person name="Nnadi N.E."/>
            <person name="Vos R."/>
            <person name="Hasami M.H."/>
            <person name="Devisetty U.K."/>
            <person name="Aguiy J.C."/>
        </authorList>
    </citation>
    <scope>NUCLEOTIDE SEQUENCE [LARGE SCALE GENOMIC DNA]</scope>
    <source>
        <strain evidence="10">JCA_2017</strain>
    </source>
</reference>
<dbReference type="PANTHER" id="PTHR47943">
    <property type="entry name" value="CYTOCHROME P450 93A3-LIKE"/>
    <property type="match status" value="1"/>
</dbReference>
<keyword evidence="4" id="KW-0349">Heme</keyword>
<dbReference type="GO" id="GO:0016020">
    <property type="term" value="C:membrane"/>
    <property type="evidence" value="ECO:0007669"/>
    <property type="project" value="UniProtKB-SubCell"/>
</dbReference>
<gene>
    <name evidence="10" type="ORF">CR513_62579</name>
</gene>
<proteinExistence type="inferred from homology"/>
<comment type="subcellular location">
    <subcellularLocation>
        <location evidence="2">Membrane</location>
    </subcellularLocation>
</comment>
<keyword evidence="11" id="KW-1185">Reference proteome</keyword>
<comment type="caution">
    <text evidence="10">The sequence shown here is derived from an EMBL/GenBank/DDBJ whole genome shotgun (WGS) entry which is preliminary data.</text>
</comment>
<evidence type="ECO:0000256" key="1">
    <source>
        <dbReference type="ARBA" id="ARBA00001971"/>
    </source>
</evidence>
<dbReference type="InterPro" id="IPR001128">
    <property type="entry name" value="Cyt_P450"/>
</dbReference>
<dbReference type="Gene3D" id="1.10.630.10">
    <property type="entry name" value="Cytochrome P450"/>
    <property type="match status" value="2"/>
</dbReference>
<keyword evidence="5" id="KW-0479">Metal-binding</keyword>
<evidence type="ECO:0000256" key="9">
    <source>
        <dbReference type="ARBA" id="ARBA00023136"/>
    </source>
</evidence>
<dbReference type="PROSITE" id="PS00086">
    <property type="entry name" value="CYTOCHROME_P450"/>
    <property type="match status" value="2"/>
</dbReference>
<dbReference type="FunFam" id="1.10.630.10:FF:000126">
    <property type="entry name" value="Predicted protein"/>
    <property type="match status" value="1"/>
</dbReference>
<dbReference type="CDD" id="cd11072">
    <property type="entry name" value="CYP71-like"/>
    <property type="match status" value="1"/>
</dbReference>
<keyword evidence="6" id="KW-0560">Oxidoreductase</keyword>
<evidence type="ECO:0000256" key="4">
    <source>
        <dbReference type="ARBA" id="ARBA00022617"/>
    </source>
</evidence>
<dbReference type="STRING" id="157652.A0A371E012"/>
<dbReference type="GO" id="GO:0020037">
    <property type="term" value="F:heme binding"/>
    <property type="evidence" value="ECO:0007669"/>
    <property type="project" value="InterPro"/>
</dbReference>
<sequence>GLKRRSKKISKALDQVLEKIIKEHENNSDIQNGQHHKDFIDILLSLMHQPMDPYDEQSHVIDRNNIKAILIDMVGGAFDTTATVVEWALSALLRHPRTMKNLQDELDKVVGRDKLVEEKDLAKLGYLDIVIKETLRLYPPGPLVPRESIEDAMVDGYFIEKKSRIIINLWAIGRDSKIWSENAEVFYPERFINNNLDFREHDLQFIPFSFGRRGCPGMHLGLIVAKFVVAQLMHCFSWELSGNIAPNDLDMSEKFGLTIPRVNHLLVVPRYQMKDKRRHPPGPPGFPVIGNLHMLGKLPHRRLERLSKKYGGIMSVRLGQVRTIVISSSLGAEQFLKINDAIFTTRPRLEAAKYFSYEWKGLAFAEYGAYWRNMRKMCTLHLLSMSKVQSFAPLRMTVLELAVKSLQKAAMVGQVVDLSNVVHHVVEDIVYKMVVGCSKHSEFDLVGLIQNEINLVASFNLADYVPCLQPFDLQGLKRRFKKVSKAIDEVLEKIIKEHEHNSNVQSERYHKDFIDILLSLMHQPINPYDEQNHVIDKTNIKAILLDMIGGAFETSVIVVEWALSELLRHPRVMKNLQHELDNVVGRNKLVEENDLAKLSYLDIVIKETLRLYPPGPLVPRESTEDAMIQGYFIEKKTRIIINLWAIGRDSKIWSDNAEVFYPERFINNNFDFRGYDFQFIPFGYGRRGCPGIHLGLATVKLVVAQLVHCFSWKLPGLMVPADLDMNEKFGLSMPRAKHLLAMPRCRLLKEACYG</sequence>
<keyword evidence="8" id="KW-0503">Monooxygenase</keyword>
<accession>A0A371E012</accession>
<dbReference type="InterPro" id="IPR036396">
    <property type="entry name" value="Cyt_P450_sf"/>
</dbReference>
<evidence type="ECO:0000256" key="6">
    <source>
        <dbReference type="ARBA" id="ARBA00023002"/>
    </source>
</evidence>
<organism evidence="10 11">
    <name type="scientific">Mucuna pruriens</name>
    <name type="common">Velvet bean</name>
    <name type="synonym">Dolichos pruriens</name>
    <dbReference type="NCBI Taxonomy" id="157652"/>
    <lineage>
        <taxon>Eukaryota</taxon>
        <taxon>Viridiplantae</taxon>
        <taxon>Streptophyta</taxon>
        <taxon>Embryophyta</taxon>
        <taxon>Tracheophyta</taxon>
        <taxon>Spermatophyta</taxon>
        <taxon>Magnoliopsida</taxon>
        <taxon>eudicotyledons</taxon>
        <taxon>Gunneridae</taxon>
        <taxon>Pentapetalae</taxon>
        <taxon>rosids</taxon>
        <taxon>fabids</taxon>
        <taxon>Fabales</taxon>
        <taxon>Fabaceae</taxon>
        <taxon>Papilionoideae</taxon>
        <taxon>50 kb inversion clade</taxon>
        <taxon>NPAAA clade</taxon>
        <taxon>indigoferoid/millettioid clade</taxon>
        <taxon>Phaseoleae</taxon>
        <taxon>Mucuna</taxon>
    </lineage>
</organism>
<name>A0A371E012_MUCPR</name>
<dbReference type="Proteomes" id="UP000257109">
    <property type="component" value="Unassembled WGS sequence"/>
</dbReference>
<dbReference type="PRINTS" id="PR00463">
    <property type="entry name" value="EP450I"/>
</dbReference>
<dbReference type="PANTHER" id="PTHR47943:SF9">
    <property type="entry name" value="CYTOCHROME P450"/>
    <property type="match status" value="1"/>
</dbReference>
<dbReference type="GO" id="GO:0005506">
    <property type="term" value="F:iron ion binding"/>
    <property type="evidence" value="ECO:0007669"/>
    <property type="project" value="InterPro"/>
</dbReference>
<dbReference type="EMBL" id="QJKJ01017808">
    <property type="protein sequence ID" value="RDX58127.1"/>
    <property type="molecule type" value="Genomic_DNA"/>
</dbReference>
<evidence type="ECO:0008006" key="12">
    <source>
        <dbReference type="Google" id="ProtNLM"/>
    </source>
</evidence>
<dbReference type="GO" id="GO:0016705">
    <property type="term" value="F:oxidoreductase activity, acting on paired donors, with incorporation or reduction of molecular oxygen"/>
    <property type="evidence" value="ECO:0007669"/>
    <property type="project" value="InterPro"/>
</dbReference>
<comment type="similarity">
    <text evidence="3">Belongs to the cytochrome P450 family.</text>
</comment>
<evidence type="ECO:0000313" key="10">
    <source>
        <dbReference type="EMBL" id="RDX58127.1"/>
    </source>
</evidence>
<feature type="non-terminal residue" evidence="10">
    <location>
        <position position="1"/>
    </location>
</feature>
<dbReference type="PRINTS" id="PR00385">
    <property type="entry name" value="P450"/>
</dbReference>
<dbReference type="SUPFAM" id="SSF48264">
    <property type="entry name" value="Cytochrome P450"/>
    <property type="match status" value="2"/>
</dbReference>
<dbReference type="InterPro" id="IPR017972">
    <property type="entry name" value="Cyt_P450_CS"/>
</dbReference>
<dbReference type="GO" id="GO:0004497">
    <property type="term" value="F:monooxygenase activity"/>
    <property type="evidence" value="ECO:0007669"/>
    <property type="project" value="UniProtKB-KW"/>
</dbReference>
<protein>
    <recommendedName>
        <fullName evidence="12">Cytochrome P450 CYP736A12</fullName>
    </recommendedName>
</protein>
<dbReference type="FunFam" id="1.10.630.10:FF:000011">
    <property type="entry name" value="Cytochrome P450 83B1"/>
    <property type="match status" value="1"/>
</dbReference>
<evidence type="ECO:0000256" key="8">
    <source>
        <dbReference type="ARBA" id="ARBA00023033"/>
    </source>
</evidence>
<keyword evidence="9" id="KW-0472">Membrane</keyword>
<evidence type="ECO:0000313" key="11">
    <source>
        <dbReference type="Proteomes" id="UP000257109"/>
    </source>
</evidence>
<evidence type="ECO:0000256" key="2">
    <source>
        <dbReference type="ARBA" id="ARBA00004370"/>
    </source>
</evidence>
<comment type="cofactor">
    <cofactor evidence="1">
        <name>heme</name>
        <dbReference type="ChEBI" id="CHEBI:30413"/>
    </cofactor>
</comment>
<keyword evidence="7" id="KW-0408">Iron</keyword>
<evidence type="ECO:0000256" key="5">
    <source>
        <dbReference type="ARBA" id="ARBA00022723"/>
    </source>
</evidence>
<evidence type="ECO:0000256" key="3">
    <source>
        <dbReference type="ARBA" id="ARBA00010617"/>
    </source>
</evidence>
<evidence type="ECO:0000256" key="7">
    <source>
        <dbReference type="ARBA" id="ARBA00023004"/>
    </source>
</evidence>
<dbReference type="InterPro" id="IPR002401">
    <property type="entry name" value="Cyt_P450_E_grp-I"/>
</dbReference>